<evidence type="ECO:0000313" key="1">
    <source>
        <dbReference type="EMBL" id="KAK0169221.1"/>
    </source>
</evidence>
<comment type="caution">
    <text evidence="1">The sequence shown here is derived from an EMBL/GenBank/DDBJ whole genome shotgun (WGS) entry which is preliminary data.</text>
</comment>
<gene>
    <name evidence="1" type="ORF">PV328_012321</name>
</gene>
<dbReference type="AlphaFoldDB" id="A0AA39FGV7"/>
<proteinExistence type="predicted"/>
<name>A0AA39FGV7_9HYME</name>
<protein>
    <submittedName>
        <fullName evidence="1">Uncharacterized protein</fullName>
    </submittedName>
</protein>
<reference evidence="1" key="2">
    <citation type="submission" date="2023-03" db="EMBL/GenBank/DDBJ databases">
        <authorList>
            <person name="Inwood S.N."/>
            <person name="Skelly J.G."/>
            <person name="Guhlin J."/>
            <person name="Harrop T.W.R."/>
            <person name="Goldson S.G."/>
            <person name="Dearden P.K."/>
        </authorList>
    </citation>
    <scope>NUCLEOTIDE SEQUENCE</scope>
    <source>
        <strain evidence="1">Irish</strain>
        <tissue evidence="1">Whole body</tissue>
    </source>
</reference>
<sequence>MESLPYMIFTIHIPMEWLAIEDSYENLLNQLMSSIENYSNMYGSYEGLIININGVEAALFINIMRRIIWFKRIRIDDDPRPEIIHYYPSLAPPSLEEEWHWGVNNENDNIDNVDNEIFMENCISSTTDQNIEYNYNDDDK</sequence>
<keyword evidence="2" id="KW-1185">Reference proteome</keyword>
<dbReference type="EMBL" id="JAQQBS010000946">
    <property type="protein sequence ID" value="KAK0169221.1"/>
    <property type="molecule type" value="Genomic_DNA"/>
</dbReference>
<organism evidence="1 2">
    <name type="scientific">Microctonus aethiopoides</name>
    <dbReference type="NCBI Taxonomy" id="144406"/>
    <lineage>
        <taxon>Eukaryota</taxon>
        <taxon>Metazoa</taxon>
        <taxon>Ecdysozoa</taxon>
        <taxon>Arthropoda</taxon>
        <taxon>Hexapoda</taxon>
        <taxon>Insecta</taxon>
        <taxon>Pterygota</taxon>
        <taxon>Neoptera</taxon>
        <taxon>Endopterygota</taxon>
        <taxon>Hymenoptera</taxon>
        <taxon>Apocrita</taxon>
        <taxon>Ichneumonoidea</taxon>
        <taxon>Braconidae</taxon>
        <taxon>Euphorinae</taxon>
        <taxon>Microctonus</taxon>
    </lineage>
</organism>
<evidence type="ECO:0000313" key="2">
    <source>
        <dbReference type="Proteomes" id="UP001168990"/>
    </source>
</evidence>
<reference evidence="1" key="1">
    <citation type="journal article" date="2023" name="bioRxiv">
        <title>Scaffold-level genome assemblies of two parasitoid biocontrol wasps reveal the parthenogenesis mechanism and an associated novel virus.</title>
        <authorList>
            <person name="Inwood S."/>
            <person name="Skelly J."/>
            <person name="Guhlin J."/>
            <person name="Harrop T."/>
            <person name="Goldson S."/>
            <person name="Dearden P."/>
        </authorList>
    </citation>
    <scope>NUCLEOTIDE SEQUENCE</scope>
    <source>
        <strain evidence="1">Irish</strain>
        <tissue evidence="1">Whole body</tissue>
    </source>
</reference>
<accession>A0AA39FGV7</accession>
<dbReference type="Proteomes" id="UP001168990">
    <property type="component" value="Unassembled WGS sequence"/>
</dbReference>